<dbReference type="Gene3D" id="3.30.450.20">
    <property type="entry name" value="PAS domain"/>
    <property type="match status" value="1"/>
</dbReference>
<name>A0A6L5Z4G7_9RHOB</name>
<protein>
    <submittedName>
        <fullName evidence="2">PAS domain-containing protein</fullName>
    </submittedName>
</protein>
<feature type="domain" description="PAS fold-4" evidence="1">
    <location>
        <begin position="27"/>
        <end position="128"/>
    </location>
</feature>
<evidence type="ECO:0000313" key="2">
    <source>
        <dbReference type="EMBL" id="MSU91347.1"/>
    </source>
</evidence>
<dbReference type="NCBIfam" id="TIGR00229">
    <property type="entry name" value="sensory_box"/>
    <property type="match status" value="1"/>
</dbReference>
<dbReference type="EMBL" id="WIND01000018">
    <property type="protein sequence ID" value="MSU91347.1"/>
    <property type="molecule type" value="Genomic_DNA"/>
</dbReference>
<dbReference type="AlphaFoldDB" id="A0A6L5Z4G7"/>
<accession>A0A6L5Z4G7</accession>
<reference evidence="2 3" key="1">
    <citation type="submission" date="2019-10" db="EMBL/GenBank/DDBJ databases">
        <title>Cognatihalovulum marinum gen. nov. sp. nov., a new member of the family Rhodobacteraceae isolated from deep seawater of the Northwest Indian Ocean.</title>
        <authorList>
            <person name="Ruan C."/>
            <person name="Wang J."/>
            <person name="Zheng X."/>
            <person name="Song L."/>
            <person name="Zhu Y."/>
            <person name="Huang Y."/>
            <person name="Lu Z."/>
            <person name="Du W."/>
            <person name="Huang L."/>
            <person name="Dai X."/>
        </authorList>
    </citation>
    <scope>NUCLEOTIDE SEQUENCE [LARGE SCALE GENOMIC DNA]</scope>
    <source>
        <strain evidence="2 3">2CG4</strain>
    </source>
</reference>
<comment type="caution">
    <text evidence="2">The sequence shown here is derived from an EMBL/GenBank/DDBJ whole genome shotgun (WGS) entry which is preliminary data.</text>
</comment>
<dbReference type="Proteomes" id="UP000474957">
    <property type="component" value="Unassembled WGS sequence"/>
</dbReference>
<gene>
    <name evidence="2" type="ORF">GE300_17335</name>
</gene>
<organism evidence="2 3">
    <name type="scientific">Halovulum marinum</name>
    <dbReference type="NCBI Taxonomy" id="2662447"/>
    <lineage>
        <taxon>Bacteria</taxon>
        <taxon>Pseudomonadati</taxon>
        <taxon>Pseudomonadota</taxon>
        <taxon>Alphaproteobacteria</taxon>
        <taxon>Rhodobacterales</taxon>
        <taxon>Paracoccaceae</taxon>
        <taxon>Halovulum</taxon>
    </lineage>
</organism>
<dbReference type="InterPro" id="IPR000014">
    <property type="entry name" value="PAS"/>
</dbReference>
<evidence type="ECO:0000259" key="1">
    <source>
        <dbReference type="Pfam" id="PF08448"/>
    </source>
</evidence>
<evidence type="ECO:0000313" key="3">
    <source>
        <dbReference type="Proteomes" id="UP000474957"/>
    </source>
</evidence>
<dbReference type="SUPFAM" id="SSF55785">
    <property type="entry name" value="PYP-like sensor domain (PAS domain)"/>
    <property type="match status" value="1"/>
</dbReference>
<proteinExistence type="predicted"/>
<dbReference type="Pfam" id="PF08448">
    <property type="entry name" value="PAS_4"/>
    <property type="match status" value="1"/>
</dbReference>
<keyword evidence="3" id="KW-1185">Reference proteome</keyword>
<dbReference type="RefSeq" id="WP_154448415.1">
    <property type="nucleotide sequence ID" value="NZ_WIND01000018.1"/>
</dbReference>
<dbReference type="InterPro" id="IPR013656">
    <property type="entry name" value="PAS_4"/>
</dbReference>
<dbReference type="CDD" id="cd00130">
    <property type="entry name" value="PAS"/>
    <property type="match status" value="1"/>
</dbReference>
<dbReference type="InterPro" id="IPR035965">
    <property type="entry name" value="PAS-like_dom_sf"/>
</dbReference>
<sequence>MPPIRLTLQPPNRAEYRGLMAALDAAQCLIWFAPSGRIEAANANAQGLLDMPLEDLRTLSLTDLANDGDKPGQAAYFRRHWARVVAGQLRCEERALIDRHGDEIWCSLTYAPLRDDDGEVRLVCALIINMSRWSWRPPEAVGRVY</sequence>